<gene>
    <name evidence="1" type="ORF">ALTATR162_LOCUS6771</name>
</gene>
<dbReference type="RefSeq" id="XP_043170328.1">
    <property type="nucleotide sequence ID" value="XM_043314393.1"/>
</dbReference>
<dbReference type="AlphaFoldDB" id="A0A8J2IBW8"/>
<comment type="caution">
    <text evidence="1">The sequence shown here is derived from an EMBL/GenBank/DDBJ whole genome shotgun (WGS) entry which is preliminary data.</text>
</comment>
<organism evidence="1 2">
    <name type="scientific">Alternaria atra</name>
    <dbReference type="NCBI Taxonomy" id="119953"/>
    <lineage>
        <taxon>Eukaryota</taxon>
        <taxon>Fungi</taxon>
        <taxon>Dikarya</taxon>
        <taxon>Ascomycota</taxon>
        <taxon>Pezizomycotina</taxon>
        <taxon>Dothideomycetes</taxon>
        <taxon>Pleosporomycetidae</taxon>
        <taxon>Pleosporales</taxon>
        <taxon>Pleosporineae</taxon>
        <taxon>Pleosporaceae</taxon>
        <taxon>Alternaria</taxon>
        <taxon>Alternaria sect. Ulocladioides</taxon>
    </lineage>
</organism>
<dbReference type="OrthoDB" id="3775368at2759"/>
<sequence>MWLLYKLCIKCQPRHSHETNTLLPTHTSYPSMSTSRQNILHHHQRCHTWSLHTTVMLEDLATAFHHDSRAARP</sequence>
<reference evidence="1" key="1">
    <citation type="submission" date="2021-05" db="EMBL/GenBank/DDBJ databases">
        <authorList>
            <person name="Stam R."/>
        </authorList>
    </citation>
    <scope>NUCLEOTIDE SEQUENCE</scope>
    <source>
        <strain evidence="1">CS162</strain>
    </source>
</reference>
<evidence type="ECO:0000313" key="1">
    <source>
        <dbReference type="EMBL" id="CAG5165261.1"/>
    </source>
</evidence>
<name>A0A8J2IBW8_9PLEO</name>
<dbReference type="Proteomes" id="UP000676310">
    <property type="component" value="Unassembled WGS sequence"/>
</dbReference>
<proteinExistence type="predicted"/>
<evidence type="ECO:0000313" key="2">
    <source>
        <dbReference type="Proteomes" id="UP000676310"/>
    </source>
</evidence>
<accession>A0A8J2IBW8</accession>
<dbReference type="EMBL" id="CAJRGZ010000019">
    <property type="protein sequence ID" value="CAG5165261.1"/>
    <property type="molecule type" value="Genomic_DNA"/>
</dbReference>
<dbReference type="GeneID" id="67018697"/>
<keyword evidence="2" id="KW-1185">Reference proteome</keyword>
<protein>
    <submittedName>
        <fullName evidence="1">Uncharacterized protein</fullName>
    </submittedName>
</protein>